<evidence type="ECO:0000256" key="1">
    <source>
        <dbReference type="ARBA" id="ARBA00004167"/>
    </source>
</evidence>
<protein>
    <submittedName>
        <fullName evidence="17">Penicillin-binding protein 2</fullName>
        <ecNumber evidence="17">3.4.16.4</ecNumber>
    </submittedName>
</protein>
<gene>
    <name evidence="17" type="primary">mrdA</name>
    <name evidence="17" type="ORF">SOO65_19600</name>
</gene>
<dbReference type="InterPro" id="IPR017790">
    <property type="entry name" value="Penicillin-binding_protein_2"/>
</dbReference>
<dbReference type="GO" id="GO:0071555">
    <property type="term" value="P:cell wall organization"/>
    <property type="evidence" value="ECO:0007669"/>
    <property type="project" value="UniProtKB-KW"/>
</dbReference>
<dbReference type="GO" id="GO:0009002">
    <property type="term" value="F:serine-type D-Ala-D-Ala carboxypeptidase activity"/>
    <property type="evidence" value="ECO:0007669"/>
    <property type="project" value="UniProtKB-EC"/>
</dbReference>
<evidence type="ECO:0000259" key="15">
    <source>
        <dbReference type="Pfam" id="PF00905"/>
    </source>
</evidence>
<dbReference type="Gene3D" id="3.90.1310.10">
    <property type="entry name" value="Penicillin-binding protein 2a (Domain 2)"/>
    <property type="match status" value="1"/>
</dbReference>
<feature type="domain" description="Penicillin-binding protein dimerisation" evidence="16">
    <location>
        <begin position="60"/>
        <end position="229"/>
    </location>
</feature>
<proteinExistence type="predicted"/>
<dbReference type="KEGG" id="psti:SOO65_19600"/>
<dbReference type="GO" id="GO:0006508">
    <property type="term" value="P:proteolysis"/>
    <property type="evidence" value="ECO:0007669"/>
    <property type="project" value="UniProtKB-KW"/>
</dbReference>
<keyword evidence="10" id="KW-0573">Peptidoglycan synthesis</keyword>
<evidence type="ECO:0000256" key="3">
    <source>
        <dbReference type="ARBA" id="ARBA00022475"/>
    </source>
</evidence>
<comment type="subcellular location">
    <subcellularLocation>
        <location evidence="2">Cell membrane</location>
    </subcellularLocation>
    <subcellularLocation>
        <location evidence="1">Membrane</location>
        <topology evidence="1">Single-pass membrane protein</topology>
    </subcellularLocation>
</comment>
<dbReference type="InterPro" id="IPR005311">
    <property type="entry name" value="PBP_dimer"/>
</dbReference>
<dbReference type="AlphaFoldDB" id="A0AAX4HNM9"/>
<organism evidence="17 18">
    <name type="scientific">Peredibacter starrii</name>
    <dbReference type="NCBI Taxonomy" id="28202"/>
    <lineage>
        <taxon>Bacteria</taxon>
        <taxon>Pseudomonadati</taxon>
        <taxon>Bdellovibrionota</taxon>
        <taxon>Bacteriovoracia</taxon>
        <taxon>Bacteriovoracales</taxon>
        <taxon>Bacteriovoracaceae</taxon>
        <taxon>Peredibacter</taxon>
    </lineage>
</organism>
<dbReference type="Pfam" id="PF00905">
    <property type="entry name" value="Transpeptidase"/>
    <property type="match status" value="1"/>
</dbReference>
<dbReference type="GO" id="GO:0071972">
    <property type="term" value="F:peptidoglycan L,D-transpeptidase activity"/>
    <property type="evidence" value="ECO:0007669"/>
    <property type="project" value="TreeGrafter"/>
</dbReference>
<dbReference type="SUPFAM" id="SSF56519">
    <property type="entry name" value="Penicillin binding protein dimerisation domain"/>
    <property type="match status" value="1"/>
</dbReference>
<dbReference type="InterPro" id="IPR050515">
    <property type="entry name" value="Beta-lactam/transpept"/>
</dbReference>
<keyword evidence="5 17" id="KW-0121">Carboxypeptidase</keyword>
<dbReference type="EC" id="3.4.16.4" evidence="17"/>
<dbReference type="Gene3D" id="3.40.710.10">
    <property type="entry name" value="DD-peptidase/beta-lactamase superfamily"/>
    <property type="match status" value="1"/>
</dbReference>
<accession>A0AAX4HNM9</accession>
<keyword evidence="3" id="KW-1003">Cell membrane</keyword>
<dbReference type="InterPro" id="IPR012338">
    <property type="entry name" value="Beta-lactam/transpept-like"/>
</dbReference>
<evidence type="ECO:0000256" key="9">
    <source>
        <dbReference type="ARBA" id="ARBA00022960"/>
    </source>
</evidence>
<keyword evidence="7 14" id="KW-0812">Transmembrane</keyword>
<evidence type="ECO:0000256" key="8">
    <source>
        <dbReference type="ARBA" id="ARBA00022801"/>
    </source>
</evidence>
<dbReference type="EMBL" id="CP139487">
    <property type="protein sequence ID" value="WPU64904.1"/>
    <property type="molecule type" value="Genomic_DNA"/>
</dbReference>
<evidence type="ECO:0000313" key="18">
    <source>
        <dbReference type="Proteomes" id="UP001324634"/>
    </source>
</evidence>
<dbReference type="GO" id="GO:0008360">
    <property type="term" value="P:regulation of cell shape"/>
    <property type="evidence" value="ECO:0007669"/>
    <property type="project" value="UniProtKB-KW"/>
</dbReference>
<dbReference type="PANTHER" id="PTHR30627:SF2">
    <property type="entry name" value="PEPTIDOGLYCAN D,D-TRANSPEPTIDASE MRDA"/>
    <property type="match status" value="1"/>
</dbReference>
<dbReference type="RefSeq" id="WP_321394597.1">
    <property type="nucleotide sequence ID" value="NZ_CP139487.1"/>
</dbReference>
<dbReference type="SUPFAM" id="SSF56601">
    <property type="entry name" value="beta-lactamase/transpeptidase-like"/>
    <property type="match status" value="1"/>
</dbReference>
<dbReference type="GO" id="GO:0009252">
    <property type="term" value="P:peptidoglycan biosynthetic process"/>
    <property type="evidence" value="ECO:0007669"/>
    <property type="project" value="UniProtKB-KW"/>
</dbReference>
<evidence type="ECO:0000313" key="17">
    <source>
        <dbReference type="EMBL" id="WPU64904.1"/>
    </source>
</evidence>
<evidence type="ECO:0000256" key="5">
    <source>
        <dbReference type="ARBA" id="ARBA00022645"/>
    </source>
</evidence>
<keyword evidence="9" id="KW-0133">Cell shape</keyword>
<name>A0AAX4HNM9_9BACT</name>
<evidence type="ECO:0000256" key="10">
    <source>
        <dbReference type="ARBA" id="ARBA00022984"/>
    </source>
</evidence>
<evidence type="ECO:0000259" key="16">
    <source>
        <dbReference type="Pfam" id="PF03717"/>
    </source>
</evidence>
<sequence length="659" mass="74155">MFGEEELVKIHKERAALMSYIITAAFGLVLARLWYLQVYKGETLHNYSIQNRLRKEVVWAPRGLIYSRDDQLLVDNIPRFDAILTPQFLMEKEETLVKLSKMLSMDIESINTILKKNSNQAKYRPIILKKNISFGELAQIETQNADLPGISVDTFISREYRDKEIGAHLLGYISEISQTQLPKLRERDHADYRLGDFIGQFGIEEQLDKYLRGENGHEFVEVDARGRRKRYINTDNLFKGIEDEKPLSGMNVKLTIDRDMQIAAFNALQDKVGGVIAIDINSGQVLAMVSRPSFDPSQFSRGLTPEYWRSLVGNKEHPLRDRNIQEHFSPGSTFKAITGIAAFEEGEIDENTEVNCGGSFRLGRKVYHCWKKEGHGPTNLVKAIRESCNVYFQKAANRMDIDVIAKYSKAFGLGARTGISLPREVNGLIPTKEWKKKRFGQEWQAGETLSCAIGQSYVLASTIQLATAYAAIANGGKIYRPYVVKDIYDTEGELVKTFTPELLSSFEMKNPKTLKFVREGLFQVVNSPKGTAFYRRGQGILMAGKTGTSQVKSASADKVYAKCENMDYESRHHGLFVGFAPADNPKIAAAVIVEHGCHGSSAATPVAEAVITQYMKKYHPDLYLQNLEKDKEIRENWVKSLRAAQPAKPKPAAEPAADE</sequence>
<evidence type="ECO:0000256" key="13">
    <source>
        <dbReference type="ARBA" id="ARBA00023316"/>
    </source>
</evidence>
<evidence type="ECO:0000256" key="14">
    <source>
        <dbReference type="SAM" id="Phobius"/>
    </source>
</evidence>
<dbReference type="GO" id="GO:0005886">
    <property type="term" value="C:plasma membrane"/>
    <property type="evidence" value="ECO:0007669"/>
    <property type="project" value="UniProtKB-SubCell"/>
</dbReference>
<evidence type="ECO:0000256" key="7">
    <source>
        <dbReference type="ARBA" id="ARBA00022692"/>
    </source>
</evidence>
<dbReference type="InterPro" id="IPR001460">
    <property type="entry name" value="PCN-bd_Tpept"/>
</dbReference>
<dbReference type="GO" id="GO:0008658">
    <property type="term" value="F:penicillin binding"/>
    <property type="evidence" value="ECO:0007669"/>
    <property type="project" value="InterPro"/>
</dbReference>
<evidence type="ECO:0000256" key="2">
    <source>
        <dbReference type="ARBA" id="ARBA00004236"/>
    </source>
</evidence>
<evidence type="ECO:0000256" key="11">
    <source>
        <dbReference type="ARBA" id="ARBA00022989"/>
    </source>
</evidence>
<dbReference type="Proteomes" id="UP001324634">
    <property type="component" value="Chromosome"/>
</dbReference>
<dbReference type="FunFam" id="3.40.710.10:FF:000024">
    <property type="entry name" value="Penicillin-binding protein 2"/>
    <property type="match status" value="1"/>
</dbReference>
<keyword evidence="4" id="KW-0997">Cell inner membrane</keyword>
<feature type="transmembrane region" description="Helical" evidence="14">
    <location>
        <begin position="15"/>
        <end position="35"/>
    </location>
</feature>
<keyword evidence="8 17" id="KW-0378">Hydrolase</keyword>
<feature type="domain" description="Penicillin-binding protein transpeptidase" evidence="15">
    <location>
        <begin position="273"/>
        <end position="611"/>
    </location>
</feature>
<dbReference type="PANTHER" id="PTHR30627">
    <property type="entry name" value="PEPTIDOGLYCAN D,D-TRANSPEPTIDASE"/>
    <property type="match status" value="1"/>
</dbReference>
<evidence type="ECO:0000256" key="6">
    <source>
        <dbReference type="ARBA" id="ARBA00022670"/>
    </source>
</evidence>
<evidence type="ECO:0000256" key="4">
    <source>
        <dbReference type="ARBA" id="ARBA00022519"/>
    </source>
</evidence>
<keyword evidence="6" id="KW-0645">Protease</keyword>
<keyword evidence="13" id="KW-0961">Cell wall biogenesis/degradation</keyword>
<dbReference type="NCBIfam" id="TIGR03423">
    <property type="entry name" value="pbp2_mrdA"/>
    <property type="match status" value="1"/>
</dbReference>
<evidence type="ECO:0000256" key="12">
    <source>
        <dbReference type="ARBA" id="ARBA00023136"/>
    </source>
</evidence>
<keyword evidence="11 14" id="KW-1133">Transmembrane helix</keyword>
<keyword evidence="12 14" id="KW-0472">Membrane</keyword>
<keyword evidence="18" id="KW-1185">Reference proteome</keyword>
<reference evidence="17 18" key="1">
    <citation type="submission" date="2023-11" db="EMBL/GenBank/DDBJ databases">
        <title>Peredibacter starrii A3.12.</title>
        <authorList>
            <person name="Mitchell R.J."/>
        </authorList>
    </citation>
    <scope>NUCLEOTIDE SEQUENCE [LARGE SCALE GENOMIC DNA]</scope>
    <source>
        <strain evidence="17 18">A3.12</strain>
    </source>
</reference>
<dbReference type="Pfam" id="PF03717">
    <property type="entry name" value="PBP_dimer"/>
    <property type="match status" value="1"/>
</dbReference>
<dbReference type="InterPro" id="IPR036138">
    <property type="entry name" value="PBP_dimer_sf"/>
</dbReference>